<comment type="caution">
    <text evidence="2">The sequence shown here is derived from an EMBL/GenBank/DDBJ whole genome shotgun (WGS) entry which is preliminary data.</text>
</comment>
<name>A0A0A5HT10_9BACI</name>
<dbReference type="RefSeq" id="WP_052127218.1">
    <property type="nucleotide sequence ID" value="NZ_AVPG01000011.1"/>
</dbReference>
<dbReference type="OrthoDB" id="2880030at2"/>
<organism evidence="2 3">
    <name type="scientific">Pontibacillus litoralis JSM 072002</name>
    <dbReference type="NCBI Taxonomy" id="1385512"/>
    <lineage>
        <taxon>Bacteria</taxon>
        <taxon>Bacillati</taxon>
        <taxon>Bacillota</taxon>
        <taxon>Bacilli</taxon>
        <taxon>Bacillales</taxon>
        <taxon>Bacillaceae</taxon>
        <taxon>Pontibacillus</taxon>
    </lineage>
</organism>
<accession>A0A0A5HT10</accession>
<gene>
    <name evidence="2" type="ORF">N784_03930</name>
</gene>
<sequence>MYSFMKRKQLFPTIMACVIVLVFIPFLNTSANANKNMSSNEHSIRESTTTQKSNEMSREISDVELTNDEVARIAEQFMEKLVQETDRQGKVVNFDTKQQLIQSFHTLTHTDVAKEYVDFYYKEYNNGLYIIPTETPPWFQPSNAFQTKTLANGNVQVVQHNQSDLYGDYTIALQFGYEDNQWKIVNIQHK</sequence>
<dbReference type="eggNOG" id="ENOG5032SQR">
    <property type="taxonomic scope" value="Bacteria"/>
</dbReference>
<dbReference type="EMBL" id="AVPG01000011">
    <property type="protein sequence ID" value="KGX86777.1"/>
    <property type="molecule type" value="Genomic_DNA"/>
</dbReference>
<evidence type="ECO:0000313" key="2">
    <source>
        <dbReference type="EMBL" id="KGX86777.1"/>
    </source>
</evidence>
<dbReference type="AlphaFoldDB" id="A0A0A5HT10"/>
<feature type="region of interest" description="Disordered" evidence="1">
    <location>
        <begin position="36"/>
        <end position="59"/>
    </location>
</feature>
<keyword evidence="3" id="KW-1185">Reference proteome</keyword>
<evidence type="ECO:0008006" key="4">
    <source>
        <dbReference type="Google" id="ProtNLM"/>
    </source>
</evidence>
<reference evidence="2 3" key="1">
    <citation type="submission" date="2013-08" db="EMBL/GenBank/DDBJ databases">
        <authorList>
            <person name="Huang J."/>
            <person name="Wang G."/>
        </authorList>
    </citation>
    <scope>NUCLEOTIDE SEQUENCE [LARGE SCALE GENOMIC DNA]</scope>
    <source>
        <strain evidence="2 3">JSM 072002</strain>
    </source>
</reference>
<dbReference type="Proteomes" id="UP000030401">
    <property type="component" value="Unassembled WGS sequence"/>
</dbReference>
<feature type="compositionally biased region" description="Polar residues" evidence="1">
    <location>
        <begin position="36"/>
        <end position="54"/>
    </location>
</feature>
<protein>
    <recommendedName>
        <fullName evidence="4">DUF3993 domain-containing protein</fullName>
    </recommendedName>
</protein>
<proteinExistence type="predicted"/>
<evidence type="ECO:0000313" key="3">
    <source>
        <dbReference type="Proteomes" id="UP000030401"/>
    </source>
</evidence>
<dbReference type="STRING" id="1385512.N784_03930"/>
<evidence type="ECO:0000256" key="1">
    <source>
        <dbReference type="SAM" id="MobiDB-lite"/>
    </source>
</evidence>